<dbReference type="Proteomes" id="UP000638732">
    <property type="component" value="Unassembled WGS sequence"/>
</dbReference>
<reference evidence="2" key="2">
    <citation type="submission" date="2020-10" db="EMBL/GenBank/DDBJ databases">
        <title>Mucilaginibacter sp. nov., isolated from soil.</title>
        <authorList>
            <person name="Jeon C.O."/>
        </authorList>
    </citation>
    <scope>NUCLEOTIDE SEQUENCE</scope>
    <source>
        <strain evidence="2">R11</strain>
    </source>
</reference>
<sequence>MIKYIRFIVLFLVAVSASAAVMAQSTATTSSPYSRYGLGELNQDLLPQTRAMGGIATGVNRINGYNNINSENPASYGFMNFTVIDVGVYSNIVTLSQTGVQSQTNSNYRLSHIAFGIPVSQRSALSFGLKPYSEMGYNFLQTRSNFGTGLASDTNAVNNVYTGDGDLNKAYIGYGFGLGKHLYLGGNVSYIFGNLQQFRSVEIPNSYGVLNSRIEESNKVGGLNYDFGAQFTFDIKEGEHFTFGYSGSASSSLNTQNSFVASQYQKNFSTGDESVAADTIVNQQSPNGKIKLPLINHFGFTFQKDQKFLVGADYSIGNWSKLTIAGVNQGLQNTQTFNIGGQYTPNINQLHNYLAAVDYRLGFTYEKTYVQINGTNINEKAITFGFGLPLAPANNGGLSFYKINISAEIGQRGTLANDLIKERFYNFHIGFTLNDKWFRKYRFD</sequence>
<proteinExistence type="predicted"/>
<name>A0A966DUH6_9SPHI</name>
<protein>
    <recommendedName>
        <fullName evidence="4">Long-chain fatty acid transport protein</fullName>
    </recommendedName>
</protein>
<keyword evidence="3" id="KW-1185">Reference proteome</keyword>
<gene>
    <name evidence="2" type="ORF">GSY63_13770</name>
</gene>
<dbReference type="EMBL" id="WWEO01000043">
    <property type="protein sequence ID" value="NCD70432.1"/>
    <property type="molecule type" value="Genomic_DNA"/>
</dbReference>
<reference evidence="2" key="1">
    <citation type="submission" date="2020-01" db="EMBL/GenBank/DDBJ databases">
        <authorList>
            <person name="Seo Y.L."/>
        </authorList>
    </citation>
    <scope>NUCLEOTIDE SEQUENCE</scope>
    <source>
        <strain evidence="2">R11</strain>
    </source>
</reference>
<organism evidence="2 3">
    <name type="scientific">Mucilaginibacter agri</name>
    <dbReference type="NCBI Taxonomy" id="2695265"/>
    <lineage>
        <taxon>Bacteria</taxon>
        <taxon>Pseudomonadati</taxon>
        <taxon>Bacteroidota</taxon>
        <taxon>Sphingobacteriia</taxon>
        <taxon>Sphingobacteriales</taxon>
        <taxon>Sphingobacteriaceae</taxon>
        <taxon>Mucilaginibacter</taxon>
    </lineage>
</organism>
<dbReference type="AlphaFoldDB" id="A0A966DUH6"/>
<feature type="chain" id="PRO_5037998195" description="Long-chain fatty acid transport protein" evidence="1">
    <location>
        <begin position="20"/>
        <end position="444"/>
    </location>
</feature>
<evidence type="ECO:0000256" key="1">
    <source>
        <dbReference type="SAM" id="SignalP"/>
    </source>
</evidence>
<evidence type="ECO:0000313" key="3">
    <source>
        <dbReference type="Proteomes" id="UP000638732"/>
    </source>
</evidence>
<dbReference type="SUPFAM" id="SSF56935">
    <property type="entry name" value="Porins"/>
    <property type="match status" value="1"/>
</dbReference>
<evidence type="ECO:0000313" key="2">
    <source>
        <dbReference type="EMBL" id="NCD70432.1"/>
    </source>
</evidence>
<keyword evidence="1" id="KW-0732">Signal</keyword>
<evidence type="ECO:0008006" key="4">
    <source>
        <dbReference type="Google" id="ProtNLM"/>
    </source>
</evidence>
<dbReference type="Gene3D" id="2.40.160.60">
    <property type="entry name" value="Outer membrane protein transport protein (OMPP1/FadL/TodX)"/>
    <property type="match status" value="1"/>
</dbReference>
<feature type="signal peptide" evidence="1">
    <location>
        <begin position="1"/>
        <end position="19"/>
    </location>
</feature>
<accession>A0A966DUH6</accession>
<dbReference type="RefSeq" id="WP_166586412.1">
    <property type="nucleotide sequence ID" value="NZ_WWEO01000043.1"/>
</dbReference>
<comment type="caution">
    <text evidence="2">The sequence shown here is derived from an EMBL/GenBank/DDBJ whole genome shotgun (WGS) entry which is preliminary data.</text>
</comment>